<keyword evidence="3" id="KW-1185">Reference proteome</keyword>
<feature type="transmembrane region" description="Helical" evidence="1">
    <location>
        <begin position="67"/>
        <end position="86"/>
    </location>
</feature>
<protein>
    <submittedName>
        <fullName evidence="2">Uncharacterized protein</fullName>
    </submittedName>
</protein>
<keyword evidence="1" id="KW-1133">Transmembrane helix</keyword>
<dbReference type="SUPFAM" id="SSF81324">
    <property type="entry name" value="Voltage-gated potassium channels"/>
    <property type="match status" value="1"/>
</dbReference>
<feature type="transmembrane region" description="Helical" evidence="1">
    <location>
        <begin position="131"/>
        <end position="150"/>
    </location>
</feature>
<dbReference type="Gene3D" id="1.10.287.70">
    <property type="match status" value="1"/>
</dbReference>
<dbReference type="AlphaFoldDB" id="A0A2P7NXF5"/>
<evidence type="ECO:0000256" key="1">
    <source>
        <dbReference type="SAM" id="Phobius"/>
    </source>
</evidence>
<evidence type="ECO:0000313" key="3">
    <source>
        <dbReference type="Proteomes" id="UP000241912"/>
    </source>
</evidence>
<proteinExistence type="predicted"/>
<comment type="caution">
    <text evidence="2">The sequence shown here is derived from an EMBL/GenBank/DDBJ whole genome shotgun (WGS) entry which is preliminary data.</text>
</comment>
<dbReference type="SUPFAM" id="SSF81301">
    <property type="entry name" value="Nucleotidyltransferase"/>
    <property type="match status" value="1"/>
</dbReference>
<gene>
    <name evidence="2" type="ORF">C7H79_04685</name>
</gene>
<evidence type="ECO:0000313" key="2">
    <source>
        <dbReference type="EMBL" id="PSJ18150.1"/>
    </source>
</evidence>
<keyword evidence="1" id="KW-0472">Membrane</keyword>
<name>A0A2P7NXF5_9PROT</name>
<sequence length="669" mass="75872">MNPPPRADDFPIKRCGMWSTKSDYFLLSILREIVWCLRLFSPISWLSPFFSLKHDGRRYSHPNTGEVYLLTASFASIVLLISAWLFDKVLIFSGAWAVLVVIENIQYQLQTIFIRPVFQTNYKPYSAERTLLIFIGQYIHTIIAFALIYLSWFKDSFVVNSQKIELTMPIAFEFSIVTITTLGFGSVYALPGTPAALVASSQAVLGVFLLGLIISVGVSRTSFRKSVIINSGDTIQKRCSSALKDWGYADDVQDLGRVFENRLWIVGGWVRNAALGYQYVGDIDCLVPLAPEEIAATLKCSGYNYQKNSLGAFRIRLPDGNHFDIMSTYHHCGNHDVLKALRSFNYSVNSAALNLLTNQLISTKEFELDISSNSVRFQNINAISNQTLDYSLMYDFEVLRSYYRLRPHNNLDWLERNVLGLEQAISEQNAEGLLRLASNEINVLIPVSFNGWIVRGFVRCAILGDLKYWDDIDVIVECEKSTLIDHLFSVGAIYSLNFYGNPKVTLNNGRKADIWPLPKTSNLDGHFTEYAHSADMLAWSVKEEMFVEGSLSSVSTVARRELSINPNFIRNAQPSDINYCIVKTLYLIIRHKFTINESTENLLKLEFSPDNLLMKNLFKLIKELHLCGIVNIENQLEYVSSYIGSNAAVIILYRKYWSPPQTDKDASSL</sequence>
<organism evidence="2 3">
    <name type="scientific">Nitrosomonas supralitoralis</name>
    <dbReference type="NCBI Taxonomy" id="2116706"/>
    <lineage>
        <taxon>Bacteria</taxon>
        <taxon>Pseudomonadati</taxon>
        <taxon>Pseudomonadota</taxon>
        <taxon>Betaproteobacteria</taxon>
        <taxon>Nitrosomonadales</taxon>
        <taxon>Nitrosomonadaceae</taxon>
        <taxon>Nitrosomonas</taxon>
    </lineage>
</organism>
<dbReference type="EMBL" id="PXXU01000009">
    <property type="protein sequence ID" value="PSJ18150.1"/>
    <property type="molecule type" value="Genomic_DNA"/>
</dbReference>
<feature type="transmembrane region" description="Helical" evidence="1">
    <location>
        <begin position="196"/>
        <end position="218"/>
    </location>
</feature>
<dbReference type="Proteomes" id="UP000241912">
    <property type="component" value="Unassembled WGS sequence"/>
</dbReference>
<reference evidence="2 3" key="1">
    <citation type="submission" date="2018-03" db="EMBL/GenBank/DDBJ databases">
        <title>Draft genome of Nitrosomonas supralitoralis APG5.</title>
        <authorList>
            <person name="Urakawa H."/>
            <person name="Lopez J.V."/>
        </authorList>
    </citation>
    <scope>NUCLEOTIDE SEQUENCE [LARGE SCALE GENOMIC DNA]</scope>
    <source>
        <strain evidence="2 3">APG5</strain>
    </source>
</reference>
<feature type="transmembrane region" description="Helical" evidence="1">
    <location>
        <begin position="170"/>
        <end position="190"/>
    </location>
</feature>
<dbReference type="OrthoDB" id="9799090at2"/>
<dbReference type="InterPro" id="IPR043519">
    <property type="entry name" value="NT_sf"/>
</dbReference>
<accession>A0A2P7NXF5</accession>
<keyword evidence="1" id="KW-0812">Transmembrane</keyword>
<dbReference type="Gene3D" id="3.30.460.10">
    <property type="entry name" value="Beta Polymerase, domain 2"/>
    <property type="match status" value="1"/>
</dbReference>